<dbReference type="Pfam" id="PF18911">
    <property type="entry name" value="PKD_4"/>
    <property type="match status" value="2"/>
</dbReference>
<evidence type="ECO:0000256" key="5">
    <source>
        <dbReference type="ARBA" id="ARBA00023136"/>
    </source>
</evidence>
<dbReference type="InterPro" id="IPR013783">
    <property type="entry name" value="Ig-like_fold"/>
</dbReference>
<keyword evidence="5" id="KW-0472">Membrane</keyword>
<feature type="domain" description="PKD" evidence="7">
    <location>
        <begin position="590"/>
        <end position="623"/>
    </location>
</feature>
<dbReference type="SUPFAM" id="SSF49299">
    <property type="entry name" value="PKD domain"/>
    <property type="match status" value="4"/>
</dbReference>
<evidence type="ECO:0000313" key="8">
    <source>
        <dbReference type="EMBL" id="QHS63282.1"/>
    </source>
</evidence>
<dbReference type="Pfam" id="PF13573">
    <property type="entry name" value="SprB"/>
    <property type="match status" value="1"/>
</dbReference>
<evidence type="ECO:0000256" key="2">
    <source>
        <dbReference type="ARBA" id="ARBA00022692"/>
    </source>
</evidence>
<gene>
    <name evidence="8" type="ORF">GWR21_27960</name>
</gene>
<dbReference type="InterPro" id="IPR022409">
    <property type="entry name" value="PKD/Chitinase_dom"/>
</dbReference>
<keyword evidence="2" id="KW-0812">Transmembrane</keyword>
<dbReference type="GO" id="GO:0006816">
    <property type="term" value="P:calcium ion transport"/>
    <property type="evidence" value="ECO:0007669"/>
    <property type="project" value="TreeGrafter"/>
</dbReference>
<dbReference type="InterPro" id="IPR025667">
    <property type="entry name" value="SprB_repeat"/>
</dbReference>
<dbReference type="Gene3D" id="2.60.40.10">
    <property type="entry name" value="Immunoglobulins"/>
    <property type="match status" value="4"/>
</dbReference>
<dbReference type="Pfam" id="PF13585">
    <property type="entry name" value="CHU_C"/>
    <property type="match status" value="1"/>
</dbReference>
<accession>A0A6B9ZLL3</accession>
<dbReference type="Proteomes" id="UP000476411">
    <property type="component" value="Chromosome"/>
</dbReference>
<dbReference type="GO" id="GO:0005886">
    <property type="term" value="C:plasma membrane"/>
    <property type="evidence" value="ECO:0007669"/>
    <property type="project" value="TreeGrafter"/>
</dbReference>
<keyword evidence="9" id="KW-1185">Reference proteome</keyword>
<feature type="domain" description="PKD" evidence="7">
    <location>
        <begin position="664"/>
        <end position="713"/>
    </location>
</feature>
<dbReference type="SMART" id="SM00089">
    <property type="entry name" value="PKD"/>
    <property type="match status" value="4"/>
</dbReference>
<feature type="signal peptide" evidence="6">
    <location>
        <begin position="1"/>
        <end position="22"/>
    </location>
</feature>
<reference evidence="8 9" key="1">
    <citation type="submission" date="2020-01" db="EMBL/GenBank/DDBJ databases">
        <title>Complete genome sequence of Chitinophaga sp. H33E-04 isolated from quinoa roots.</title>
        <authorList>
            <person name="Weon H.-Y."/>
            <person name="Lee S.A."/>
        </authorList>
    </citation>
    <scope>NUCLEOTIDE SEQUENCE [LARGE SCALE GENOMIC DNA]</scope>
    <source>
        <strain evidence="8 9">H33E-04</strain>
    </source>
</reference>
<evidence type="ECO:0000313" key="9">
    <source>
        <dbReference type="Proteomes" id="UP000476411"/>
    </source>
</evidence>
<dbReference type="InterPro" id="IPR026341">
    <property type="entry name" value="T9SS_type_B"/>
</dbReference>
<evidence type="ECO:0000256" key="4">
    <source>
        <dbReference type="ARBA" id="ARBA00022989"/>
    </source>
</evidence>
<evidence type="ECO:0000256" key="3">
    <source>
        <dbReference type="ARBA" id="ARBA00022737"/>
    </source>
</evidence>
<name>A0A6B9ZLL3_9BACT</name>
<dbReference type="GO" id="GO:0005261">
    <property type="term" value="F:monoatomic cation channel activity"/>
    <property type="evidence" value="ECO:0007669"/>
    <property type="project" value="TreeGrafter"/>
</dbReference>
<protein>
    <submittedName>
        <fullName evidence="8">T9SS type B sorting domain-containing protein</fullName>
    </submittedName>
</protein>
<comment type="subcellular location">
    <subcellularLocation>
        <location evidence="1">Membrane</location>
        <topology evidence="1">Multi-pass membrane protein</topology>
    </subcellularLocation>
</comment>
<dbReference type="PROSITE" id="PS50093">
    <property type="entry name" value="PKD"/>
    <property type="match status" value="2"/>
</dbReference>
<dbReference type="PANTHER" id="PTHR46730">
    <property type="entry name" value="POLYCYSTIN-1"/>
    <property type="match status" value="1"/>
</dbReference>
<dbReference type="RefSeq" id="WP_162334998.1">
    <property type="nucleotide sequence ID" value="NZ_CP048113.1"/>
</dbReference>
<dbReference type="AlphaFoldDB" id="A0A6B9ZLL3"/>
<evidence type="ECO:0000256" key="6">
    <source>
        <dbReference type="SAM" id="SignalP"/>
    </source>
</evidence>
<keyword evidence="6" id="KW-0732">Signal</keyword>
<evidence type="ECO:0000259" key="7">
    <source>
        <dbReference type="PROSITE" id="PS50093"/>
    </source>
</evidence>
<proteinExistence type="predicted"/>
<organism evidence="8 9">
    <name type="scientific">Chitinophaga agri</name>
    <dbReference type="NCBI Taxonomy" id="2703787"/>
    <lineage>
        <taxon>Bacteria</taxon>
        <taxon>Pseudomonadati</taxon>
        <taxon>Bacteroidota</taxon>
        <taxon>Chitinophagia</taxon>
        <taxon>Chitinophagales</taxon>
        <taxon>Chitinophagaceae</taxon>
        <taxon>Chitinophaga</taxon>
    </lineage>
</organism>
<dbReference type="PANTHER" id="PTHR46730:SF1">
    <property type="entry name" value="PLAT DOMAIN-CONTAINING PROTEIN"/>
    <property type="match status" value="1"/>
</dbReference>
<evidence type="ECO:0000256" key="1">
    <source>
        <dbReference type="ARBA" id="ARBA00004141"/>
    </source>
</evidence>
<sequence>MKRIFTITLLLFIYTGTQLVYAQTFTPIPVTGYNADIVAEAGTNAVAVTSTVIDASNHILYTQNFAAANGLDGGIINSGLFISGNRAYQMSPYTAANGLYLSANGNVPNTLAAGTLTLATPAMYSQLSILAFGTEDNSTVIATLHYTDGTSANAGTLQITDWFYGTPFIFNGMGRLTRTTTSPTVDGLPGNPRMYAFDFNIPCADQSKLVSSVSFVYIQGPNISSRALIVGLSGVVFSPLTVSTTATDATCGGASGSITVATSGGTPPLSYSWNTTPVQTTPNATGLPGGNYILTITDANNCVTTVRDTVATLSMATLTATATPAAICAGETATLSVTASGAAVSDYSWTPGTYTGSTTTVTPADTTYYVVSAQDAFGCTITDTVEVAVKPAPVADFTIQPASVCLGTGNVITFSGTAAANAVYNWHNFAGATIQNGTGAGPYAIQFNATGHYPVQLQVTEDGCTSAVITHDITVSQPPLATFTVSNTPVCAGGSTIITFTGNNGPAAVPTWDFGGGTVQRGSGYGPYTVRYQRSAIVTLSIQDGVCADTATPAAITAIPLPIPAFTADITNACAPAAISFANQTQGADAYQWSLGYGPVISEEDPVAHFTAPGTYTVSLTATAEGMCSSTITKTAYINIQEPPVADFSAAPGENVPVEFKNGSFTFNNRSQSATNYTWDFGDGNTANTEDAQHKYQLPGSYRVTLYAANEIGCTDSISHAWYIVTPDLVLDIPNVFSPNGDGVNDRWSIDGLKARPQATTEIYNRWGQLVFTGIGYIAWDGTRKGQLLPEGTYYYVIKTTAGEKPYTGWVALLR</sequence>
<dbReference type="CDD" id="cd00146">
    <property type="entry name" value="PKD"/>
    <property type="match status" value="2"/>
</dbReference>
<dbReference type="NCBIfam" id="TIGR04131">
    <property type="entry name" value="Bac_Flav_CTERM"/>
    <property type="match status" value="1"/>
</dbReference>
<feature type="chain" id="PRO_5025683147" evidence="6">
    <location>
        <begin position="23"/>
        <end position="815"/>
    </location>
</feature>
<keyword evidence="3" id="KW-0677">Repeat</keyword>
<dbReference type="EMBL" id="CP048113">
    <property type="protein sequence ID" value="QHS63282.1"/>
    <property type="molecule type" value="Genomic_DNA"/>
</dbReference>
<dbReference type="KEGG" id="chih:GWR21_27960"/>
<keyword evidence="4" id="KW-1133">Transmembrane helix</keyword>
<dbReference type="InterPro" id="IPR000601">
    <property type="entry name" value="PKD_dom"/>
</dbReference>
<dbReference type="InterPro" id="IPR035986">
    <property type="entry name" value="PKD_dom_sf"/>
</dbReference>